<dbReference type="Proteomes" id="UP001497482">
    <property type="component" value="Chromosome 12"/>
</dbReference>
<reference evidence="1 2" key="1">
    <citation type="submission" date="2024-04" db="EMBL/GenBank/DDBJ databases">
        <authorList>
            <person name="Waldvogel A.-M."/>
            <person name="Schoenle A."/>
        </authorList>
    </citation>
    <scope>NUCLEOTIDE SEQUENCE [LARGE SCALE GENOMIC DNA]</scope>
</reference>
<evidence type="ECO:0000313" key="2">
    <source>
        <dbReference type="Proteomes" id="UP001497482"/>
    </source>
</evidence>
<sequence length="80" mass="9022">MGPTSVHEGRCGLDLRPTGIQGDFRSFNLIKQTGKAQIIQDTVIDTHRRRNRKDFFSRVNITVTSHRSERCPLTGQNAAL</sequence>
<proteinExistence type="predicted"/>
<dbReference type="EMBL" id="OZ035834">
    <property type="protein sequence ID" value="CAL1574628.1"/>
    <property type="molecule type" value="Genomic_DNA"/>
</dbReference>
<organism evidence="1 2">
    <name type="scientific">Knipowitschia caucasica</name>
    <name type="common">Caucasian dwarf goby</name>
    <name type="synonym">Pomatoschistus caucasicus</name>
    <dbReference type="NCBI Taxonomy" id="637954"/>
    <lineage>
        <taxon>Eukaryota</taxon>
        <taxon>Metazoa</taxon>
        <taxon>Chordata</taxon>
        <taxon>Craniata</taxon>
        <taxon>Vertebrata</taxon>
        <taxon>Euteleostomi</taxon>
        <taxon>Actinopterygii</taxon>
        <taxon>Neopterygii</taxon>
        <taxon>Teleostei</taxon>
        <taxon>Neoteleostei</taxon>
        <taxon>Acanthomorphata</taxon>
        <taxon>Gobiaria</taxon>
        <taxon>Gobiiformes</taxon>
        <taxon>Gobioidei</taxon>
        <taxon>Gobiidae</taxon>
        <taxon>Gobiinae</taxon>
        <taxon>Knipowitschia</taxon>
    </lineage>
</organism>
<dbReference type="AlphaFoldDB" id="A0AAV2JEQ1"/>
<accession>A0AAV2JEQ1</accession>
<gene>
    <name evidence="1" type="ORF">KC01_LOCUS6336</name>
</gene>
<evidence type="ECO:0000313" key="1">
    <source>
        <dbReference type="EMBL" id="CAL1574628.1"/>
    </source>
</evidence>
<name>A0AAV2JEQ1_KNICA</name>
<protein>
    <submittedName>
        <fullName evidence="1">Uncharacterized protein</fullName>
    </submittedName>
</protein>
<keyword evidence="2" id="KW-1185">Reference proteome</keyword>